<dbReference type="EMBL" id="RSCE01000002">
    <property type="protein sequence ID" value="RSH86365.1"/>
    <property type="molecule type" value="Genomic_DNA"/>
</dbReference>
<evidence type="ECO:0000256" key="2">
    <source>
        <dbReference type="RuleBase" id="RU003954"/>
    </source>
</evidence>
<keyword evidence="2" id="KW-0456">Lyase</keyword>
<dbReference type="InterPro" id="IPR023144">
    <property type="entry name" value="Phe_NH3-lyase_shielding_dom_sf"/>
</dbReference>
<comment type="caution">
    <text evidence="3">The sequence shown here is derived from an EMBL/GenBank/DDBJ whole genome shotgun (WGS) entry which is preliminary data.</text>
</comment>
<evidence type="ECO:0008006" key="5">
    <source>
        <dbReference type="Google" id="ProtNLM"/>
    </source>
</evidence>
<dbReference type="GO" id="GO:0006559">
    <property type="term" value="P:L-phenylalanine catabolic process"/>
    <property type="evidence" value="ECO:0007669"/>
    <property type="project" value="InterPro"/>
</dbReference>
<dbReference type="STRING" id="105984.A0A427Y5K4"/>
<reference evidence="3 4" key="1">
    <citation type="submission" date="2018-11" db="EMBL/GenBank/DDBJ databases">
        <title>Genome sequence of Apiotrichum porosum DSM 27194.</title>
        <authorList>
            <person name="Aliyu H."/>
            <person name="Gorte O."/>
            <person name="Ochsenreither K."/>
        </authorList>
    </citation>
    <scope>NUCLEOTIDE SEQUENCE [LARGE SCALE GENOMIC DNA]</scope>
    <source>
        <strain evidence="3 4">DSM 27194</strain>
    </source>
</reference>
<comment type="similarity">
    <text evidence="1 2">Belongs to the PAL/histidase family.</text>
</comment>
<dbReference type="PANTHER" id="PTHR10362">
    <property type="entry name" value="HISTIDINE AMMONIA-LYASE"/>
    <property type="match status" value="1"/>
</dbReference>
<dbReference type="NCBIfam" id="TIGR01226">
    <property type="entry name" value="phe_am_lyase"/>
    <property type="match status" value="1"/>
</dbReference>
<dbReference type="GO" id="GO:0016841">
    <property type="term" value="F:ammonia-lyase activity"/>
    <property type="evidence" value="ECO:0007669"/>
    <property type="project" value="InterPro"/>
</dbReference>
<proteinExistence type="inferred from homology"/>
<evidence type="ECO:0000256" key="1">
    <source>
        <dbReference type="ARBA" id="ARBA00007238"/>
    </source>
</evidence>
<name>A0A427Y5K4_9TREE</name>
<dbReference type="InterPro" id="IPR001106">
    <property type="entry name" value="Aromatic_Lyase"/>
</dbReference>
<dbReference type="OrthoDB" id="10051290at2759"/>
<dbReference type="AlphaFoldDB" id="A0A427Y5K4"/>
<dbReference type="Gene3D" id="1.20.200.10">
    <property type="entry name" value="Fumarase/aspartase (Central domain)"/>
    <property type="match status" value="1"/>
</dbReference>
<dbReference type="CDD" id="cd00332">
    <property type="entry name" value="PAL-HAL"/>
    <property type="match status" value="1"/>
</dbReference>
<dbReference type="RefSeq" id="XP_028479150.1">
    <property type="nucleotide sequence ID" value="XM_028620178.1"/>
</dbReference>
<keyword evidence="4" id="KW-1185">Reference proteome</keyword>
<sequence>MFVDTEIPTSAAAYAAISKNGSIKKNGVVTDPFATQAYITKMKLDKDEVTPSQVSIDGYTLTLGDVVAVARDEAKATISPSVHALVEASVAFKDSKKDMSIYGVTTGFGGSADTRTADTEALQISLLEHQLCGFLPVDPTYETMLVHAMPIPIVRGAMAIRINSCVRGHSGVRLSVLQAMSDFLNLGIVPCIPLRGTISASGDLSPLSYIAASICGHPDIKVFDTRANPPNVLSAPEAIAKYKLPTVTLASKEGLGLVNGTAVSASASALALYDAECLAMVAQTNTALTVEALIGQVGSFDPFIHDTIRPHPGQIEAARNIRTMLAGSKLAVHDEEEVPLTEDVGILRQDRYALRTSAQWIGPQLECLALARKQVEVELNSTTDNPLIDLKEGKFHHGGNFQAMSCTSAMDSTRICLQNIGKLAFAQVTELINGQMNRGLPANLAGSDPSTNYHCKGLDIHSAAYTAELGFLANPVSSHVQSTEMHNQSVNSMAFVSARKTMEANDVLGLLLSTQMYCAMQALDLRIAVTKFQVAVGDLLDKDLTKYFGALPKTHLAELKQKASIALVKRLEQTTYADCTARFDDAAQHLIGLIFDFLVKHGDQSAIAQLADWRVDFATKAADIYRTILTSQMTGAVKLDDAKEYLGKTYTMYAAVRGDVGVPVRRGDVQLGKSGRSIGGSVSQIVQAIRDGRLVASVGQMLNE</sequence>
<dbReference type="GO" id="GO:0005737">
    <property type="term" value="C:cytoplasm"/>
    <property type="evidence" value="ECO:0007669"/>
    <property type="project" value="InterPro"/>
</dbReference>
<protein>
    <recommendedName>
        <fullName evidence="5">Phenylalanine ammonia-lyase</fullName>
    </recommendedName>
</protein>
<dbReference type="Pfam" id="PF00221">
    <property type="entry name" value="Lyase_aromatic"/>
    <property type="match status" value="1"/>
</dbReference>
<dbReference type="PROSITE" id="PS00488">
    <property type="entry name" value="PAL_HISTIDASE"/>
    <property type="match status" value="1"/>
</dbReference>
<accession>A0A427Y5K4</accession>
<dbReference type="Gene3D" id="1.10.275.10">
    <property type="entry name" value="Fumarase/aspartase (N-terminal domain)"/>
    <property type="match status" value="1"/>
</dbReference>
<dbReference type="SUPFAM" id="SSF48557">
    <property type="entry name" value="L-aspartase-like"/>
    <property type="match status" value="1"/>
</dbReference>
<dbReference type="InterPro" id="IPR005922">
    <property type="entry name" value="Phe_NH3-lyase"/>
</dbReference>
<gene>
    <name evidence="3" type="ORF">EHS24_004614</name>
</gene>
<dbReference type="Gene3D" id="1.10.274.20">
    <property type="entry name" value="Phenylalanine ammonia-lyase 1, domain 3"/>
    <property type="match status" value="1"/>
</dbReference>
<dbReference type="InterPro" id="IPR022313">
    <property type="entry name" value="Phe/His_NH3-lyase_AS"/>
</dbReference>
<dbReference type="GeneID" id="39589157"/>
<evidence type="ECO:0000313" key="4">
    <source>
        <dbReference type="Proteomes" id="UP000279236"/>
    </source>
</evidence>
<dbReference type="InterPro" id="IPR008948">
    <property type="entry name" value="L-Aspartase-like"/>
</dbReference>
<dbReference type="InterPro" id="IPR024083">
    <property type="entry name" value="Fumarase/histidase_N"/>
</dbReference>
<dbReference type="Proteomes" id="UP000279236">
    <property type="component" value="Unassembled WGS sequence"/>
</dbReference>
<organism evidence="3 4">
    <name type="scientific">Apiotrichum porosum</name>
    <dbReference type="NCBI Taxonomy" id="105984"/>
    <lineage>
        <taxon>Eukaryota</taxon>
        <taxon>Fungi</taxon>
        <taxon>Dikarya</taxon>
        <taxon>Basidiomycota</taxon>
        <taxon>Agaricomycotina</taxon>
        <taxon>Tremellomycetes</taxon>
        <taxon>Trichosporonales</taxon>
        <taxon>Trichosporonaceae</taxon>
        <taxon>Apiotrichum</taxon>
    </lineage>
</organism>
<evidence type="ECO:0000313" key="3">
    <source>
        <dbReference type="EMBL" id="RSH86365.1"/>
    </source>
</evidence>
<dbReference type="SMR" id="A0A427Y5K4"/>